<name>A0A0C2GMR8_9BILA</name>
<proteinExistence type="predicted"/>
<dbReference type="OrthoDB" id="6510177at2759"/>
<sequence>MSPVLPRSRRLSVLSKFSQKKKLFCFGTAISMALTYLFQLILFGPTLAIASESELRKSRDEMGPSKWRIQ</sequence>
<accession>A0A0C2GMR8</accession>
<keyword evidence="2" id="KW-1185">Reference proteome</keyword>
<reference evidence="1 2" key="1">
    <citation type="submission" date="2013-12" db="EMBL/GenBank/DDBJ databases">
        <title>Draft genome of the parsitic nematode Ancylostoma duodenale.</title>
        <authorList>
            <person name="Mitreva M."/>
        </authorList>
    </citation>
    <scope>NUCLEOTIDE SEQUENCE [LARGE SCALE GENOMIC DNA]</scope>
    <source>
        <strain evidence="1 2">Zhejiang</strain>
    </source>
</reference>
<feature type="non-terminal residue" evidence="1">
    <location>
        <position position="70"/>
    </location>
</feature>
<dbReference type="EMBL" id="KN729207">
    <property type="protein sequence ID" value="KIH62590.1"/>
    <property type="molecule type" value="Genomic_DNA"/>
</dbReference>
<dbReference type="Proteomes" id="UP000054047">
    <property type="component" value="Unassembled WGS sequence"/>
</dbReference>
<protein>
    <submittedName>
        <fullName evidence="1">Uncharacterized protein</fullName>
    </submittedName>
</protein>
<organism evidence="1 2">
    <name type="scientific">Ancylostoma duodenale</name>
    <dbReference type="NCBI Taxonomy" id="51022"/>
    <lineage>
        <taxon>Eukaryota</taxon>
        <taxon>Metazoa</taxon>
        <taxon>Ecdysozoa</taxon>
        <taxon>Nematoda</taxon>
        <taxon>Chromadorea</taxon>
        <taxon>Rhabditida</taxon>
        <taxon>Rhabditina</taxon>
        <taxon>Rhabditomorpha</taxon>
        <taxon>Strongyloidea</taxon>
        <taxon>Ancylostomatidae</taxon>
        <taxon>Ancylostomatinae</taxon>
        <taxon>Ancylostoma</taxon>
    </lineage>
</organism>
<gene>
    <name evidence="1" type="ORF">ANCDUO_07125</name>
</gene>
<dbReference type="AlphaFoldDB" id="A0A0C2GMR8"/>
<evidence type="ECO:0000313" key="1">
    <source>
        <dbReference type="EMBL" id="KIH62590.1"/>
    </source>
</evidence>
<evidence type="ECO:0000313" key="2">
    <source>
        <dbReference type="Proteomes" id="UP000054047"/>
    </source>
</evidence>